<sequence length="284" mass="33399">MDTGDNDITYTLGRHQIQIDSIIRTVKELQDIITSKVHVINKQEELISQQEEEIRLLKDNVASLASKRNEKFYQKLLEQELGGGHKNTKYGITDITTDVYHVEIKHWCNFKECLGQLQAYNHNDDKKLIAAFFGDTTSSKRENVIDLFRKFDIEVWQLHDFDYGVRIEKFKIETQPILCDTVNMQHSIMDTNLFDWFKKRIIYKDRSFMRLKSILICYYDRYDLIGVKSKAKFRKDVESYIQKKYPDIVNTCGKFTINGSSAQGWWNLSLVDIESPDKNVIQES</sequence>
<protein>
    <submittedName>
        <fullName evidence="2">Uncharacterized protein</fullName>
    </submittedName>
</protein>
<keyword evidence="1" id="KW-0175">Coiled coil</keyword>
<dbReference type="EMBL" id="MN739708">
    <property type="protein sequence ID" value="QHT22169.1"/>
    <property type="molecule type" value="Genomic_DNA"/>
</dbReference>
<organism evidence="2">
    <name type="scientific">viral metagenome</name>
    <dbReference type="NCBI Taxonomy" id="1070528"/>
    <lineage>
        <taxon>unclassified sequences</taxon>
        <taxon>metagenomes</taxon>
        <taxon>organismal metagenomes</taxon>
    </lineage>
</organism>
<feature type="coiled-coil region" evidence="1">
    <location>
        <begin position="40"/>
        <end position="67"/>
    </location>
</feature>
<evidence type="ECO:0000313" key="2">
    <source>
        <dbReference type="EMBL" id="QHT22169.1"/>
    </source>
</evidence>
<proteinExistence type="predicted"/>
<evidence type="ECO:0000256" key="1">
    <source>
        <dbReference type="SAM" id="Coils"/>
    </source>
</evidence>
<name>A0A6C0E1K8_9ZZZZ</name>
<accession>A0A6C0E1K8</accession>
<reference evidence="2" key="1">
    <citation type="journal article" date="2020" name="Nature">
        <title>Giant virus diversity and host interactions through global metagenomics.</title>
        <authorList>
            <person name="Schulz F."/>
            <person name="Roux S."/>
            <person name="Paez-Espino D."/>
            <person name="Jungbluth S."/>
            <person name="Walsh D.A."/>
            <person name="Denef V.J."/>
            <person name="McMahon K.D."/>
            <person name="Konstantinidis K.T."/>
            <person name="Eloe-Fadrosh E.A."/>
            <person name="Kyrpides N.C."/>
            <person name="Woyke T."/>
        </authorList>
    </citation>
    <scope>NUCLEOTIDE SEQUENCE</scope>
    <source>
        <strain evidence="2">GVMAG-M-3300023179-107</strain>
    </source>
</reference>
<dbReference type="AlphaFoldDB" id="A0A6C0E1K8"/>